<sequence length="130" mass="14112">MPSILFPRVDCDKDPGSPQCEKPSSGDKKTPIVIGTVVGVALVALFVVLYMFHLRRKRNDEREWPKDPQELDDYGFGSDNAGGVKPPKQTYPGRGSSMPGGANSNSNAPENPFGNTAEVMGGREQPMGRY</sequence>
<reference evidence="3 4" key="1">
    <citation type="journal article" date="2024" name="IMA Fungus">
        <title>Apiospora arundinis, a panoply of carbohydrate-active enzymes and secondary metabolites.</title>
        <authorList>
            <person name="Sorensen T."/>
            <person name="Petersen C."/>
            <person name="Muurmann A.T."/>
            <person name="Christiansen J.V."/>
            <person name="Brundto M.L."/>
            <person name="Overgaard C.K."/>
            <person name="Boysen A.T."/>
            <person name="Wollenberg R.D."/>
            <person name="Larsen T.O."/>
            <person name="Sorensen J.L."/>
            <person name="Nielsen K.L."/>
            <person name="Sondergaard T.E."/>
        </authorList>
    </citation>
    <scope>NUCLEOTIDE SEQUENCE [LARGE SCALE GENOMIC DNA]</scope>
    <source>
        <strain evidence="3 4">AAU 773</strain>
    </source>
</reference>
<proteinExistence type="predicted"/>
<protein>
    <submittedName>
        <fullName evidence="3">Uncharacterized protein</fullName>
    </submittedName>
</protein>
<feature type="transmembrane region" description="Helical" evidence="2">
    <location>
        <begin position="32"/>
        <end position="52"/>
    </location>
</feature>
<feature type="region of interest" description="Disordered" evidence="1">
    <location>
        <begin position="58"/>
        <end position="130"/>
    </location>
</feature>
<dbReference type="CDD" id="cd12087">
    <property type="entry name" value="TM_EGFR-like"/>
    <property type="match status" value="1"/>
</dbReference>
<keyword evidence="4" id="KW-1185">Reference proteome</keyword>
<gene>
    <name evidence="3" type="ORF">PGQ11_010296</name>
</gene>
<feature type="region of interest" description="Disordered" evidence="1">
    <location>
        <begin position="9"/>
        <end position="29"/>
    </location>
</feature>
<dbReference type="EMBL" id="JAPCWZ010000006">
    <property type="protein sequence ID" value="KAK8859562.1"/>
    <property type="molecule type" value="Genomic_DNA"/>
</dbReference>
<keyword evidence="2" id="KW-1133">Transmembrane helix</keyword>
<comment type="caution">
    <text evidence="3">The sequence shown here is derived from an EMBL/GenBank/DDBJ whole genome shotgun (WGS) entry which is preliminary data.</text>
</comment>
<dbReference type="Proteomes" id="UP001390339">
    <property type="component" value="Unassembled WGS sequence"/>
</dbReference>
<evidence type="ECO:0000313" key="3">
    <source>
        <dbReference type="EMBL" id="KAK8859562.1"/>
    </source>
</evidence>
<organism evidence="3 4">
    <name type="scientific">Apiospora arundinis</name>
    <dbReference type="NCBI Taxonomy" id="335852"/>
    <lineage>
        <taxon>Eukaryota</taxon>
        <taxon>Fungi</taxon>
        <taxon>Dikarya</taxon>
        <taxon>Ascomycota</taxon>
        <taxon>Pezizomycotina</taxon>
        <taxon>Sordariomycetes</taxon>
        <taxon>Xylariomycetidae</taxon>
        <taxon>Amphisphaeriales</taxon>
        <taxon>Apiosporaceae</taxon>
        <taxon>Apiospora</taxon>
    </lineage>
</organism>
<evidence type="ECO:0000256" key="2">
    <source>
        <dbReference type="SAM" id="Phobius"/>
    </source>
</evidence>
<evidence type="ECO:0000313" key="4">
    <source>
        <dbReference type="Proteomes" id="UP001390339"/>
    </source>
</evidence>
<evidence type="ECO:0000256" key="1">
    <source>
        <dbReference type="SAM" id="MobiDB-lite"/>
    </source>
</evidence>
<accession>A0ABR2I991</accession>
<feature type="compositionally biased region" description="Basic and acidic residues" evidence="1">
    <location>
        <begin position="58"/>
        <end position="69"/>
    </location>
</feature>
<keyword evidence="2" id="KW-0812">Transmembrane</keyword>
<keyword evidence="2" id="KW-0472">Membrane</keyword>
<name>A0ABR2I991_9PEZI</name>